<gene>
    <name evidence="2" type="ORF">MBAV_005770</name>
</gene>
<reference evidence="2 3" key="1">
    <citation type="submission" date="2015-02" db="EMBL/GenBank/DDBJ databases">
        <title>Single-cell genomics of uncultivated deep-branching MTB reveals a conserved set of magnetosome genes.</title>
        <authorList>
            <person name="Kolinko S."/>
            <person name="Richter M."/>
            <person name="Glockner F.O."/>
            <person name="Brachmann A."/>
            <person name="Schuler D."/>
        </authorList>
    </citation>
    <scope>NUCLEOTIDE SEQUENCE [LARGE SCALE GENOMIC DNA]</scope>
    <source>
        <strain evidence="2">TM-1</strain>
    </source>
</reference>
<evidence type="ECO:0000256" key="1">
    <source>
        <dbReference type="SAM" id="Phobius"/>
    </source>
</evidence>
<evidence type="ECO:0000313" key="2">
    <source>
        <dbReference type="EMBL" id="KJU82040.1"/>
    </source>
</evidence>
<keyword evidence="1" id="KW-1133">Transmembrane helix</keyword>
<dbReference type="Proteomes" id="UP000033423">
    <property type="component" value="Unassembled WGS sequence"/>
</dbReference>
<organism evidence="2 3">
    <name type="scientific">Candidatus Magnetobacterium bavaricum</name>
    <dbReference type="NCBI Taxonomy" id="29290"/>
    <lineage>
        <taxon>Bacteria</taxon>
        <taxon>Pseudomonadati</taxon>
        <taxon>Nitrospirota</taxon>
        <taxon>Thermodesulfovibrionia</taxon>
        <taxon>Thermodesulfovibrionales</taxon>
        <taxon>Candidatus Magnetobacteriaceae</taxon>
        <taxon>Candidatus Magnetobacterium</taxon>
    </lineage>
</organism>
<protein>
    <submittedName>
        <fullName evidence="2">Uncharacterized protein</fullName>
    </submittedName>
</protein>
<comment type="caution">
    <text evidence="2">The sequence shown here is derived from an EMBL/GenBank/DDBJ whole genome shotgun (WGS) entry which is preliminary data.</text>
</comment>
<keyword evidence="1" id="KW-0472">Membrane</keyword>
<dbReference type="EMBL" id="LACI01002437">
    <property type="protein sequence ID" value="KJU82040.1"/>
    <property type="molecule type" value="Genomic_DNA"/>
</dbReference>
<dbReference type="AlphaFoldDB" id="A0A0F3GJC6"/>
<proteinExistence type="predicted"/>
<feature type="transmembrane region" description="Helical" evidence="1">
    <location>
        <begin position="54"/>
        <end position="76"/>
    </location>
</feature>
<sequence>METILKGNEVVGEFVVARDDSIQLKDYKDVLNEVRESVVAVDEYIDRIKQVNNLSVRAIAAMLICGISVVEIADLMQKSKMQIYRYINNDYKNGKTKHAN</sequence>
<accession>A0A0F3GJC6</accession>
<evidence type="ECO:0000313" key="3">
    <source>
        <dbReference type="Proteomes" id="UP000033423"/>
    </source>
</evidence>
<keyword evidence="1" id="KW-0812">Transmembrane</keyword>
<keyword evidence="3" id="KW-1185">Reference proteome</keyword>
<name>A0A0F3GJC6_9BACT</name>